<feature type="domain" description="Integrase catalytic" evidence="1">
    <location>
        <begin position="105"/>
        <end position="209"/>
    </location>
</feature>
<dbReference type="PROSITE" id="PS50994">
    <property type="entry name" value="INTEGRASE"/>
    <property type="match status" value="1"/>
</dbReference>
<dbReference type="InterPro" id="IPR012337">
    <property type="entry name" value="RNaseH-like_sf"/>
</dbReference>
<evidence type="ECO:0000313" key="2">
    <source>
        <dbReference type="EMBL" id="WMV29788.1"/>
    </source>
</evidence>
<dbReference type="InterPro" id="IPR036397">
    <property type="entry name" value="RNaseH_sf"/>
</dbReference>
<sequence>MGGVAHVKEEKKELAKDVHRLACLGVCLMDISDSRVIVQNGSESSLVAKKVEVFSQGGGGVLRYQGRLCVPNNGMKRDIVDFVAKFPNCQQVRIEHQKPGGMTQEINIPTWKWEVINMDFIMGLPRTRRQHDSIWVIVDRVTKSAFFLSVKTTYSMEDYAKLYINEIVKLHGFPLSIISYRGPQLTSYFFKSFQKGVGTKVNLSTTFHP</sequence>
<dbReference type="PANTHER" id="PTHR45835:SF91">
    <property type="entry name" value="RETROTRANSPOSON, TY3-GYPSY SUBCLASS-LIKE PROTEIN"/>
    <property type="match status" value="1"/>
</dbReference>
<dbReference type="Gene3D" id="3.30.420.10">
    <property type="entry name" value="Ribonuclease H-like superfamily/Ribonuclease H"/>
    <property type="match status" value="1"/>
</dbReference>
<gene>
    <name evidence="2" type="ORF">MTR67_023173</name>
</gene>
<dbReference type="EMBL" id="CP133616">
    <property type="protein sequence ID" value="WMV29788.1"/>
    <property type="molecule type" value="Genomic_DNA"/>
</dbReference>
<organism evidence="2 3">
    <name type="scientific">Solanum verrucosum</name>
    <dbReference type="NCBI Taxonomy" id="315347"/>
    <lineage>
        <taxon>Eukaryota</taxon>
        <taxon>Viridiplantae</taxon>
        <taxon>Streptophyta</taxon>
        <taxon>Embryophyta</taxon>
        <taxon>Tracheophyta</taxon>
        <taxon>Spermatophyta</taxon>
        <taxon>Magnoliopsida</taxon>
        <taxon>eudicotyledons</taxon>
        <taxon>Gunneridae</taxon>
        <taxon>Pentapetalae</taxon>
        <taxon>asterids</taxon>
        <taxon>lamiids</taxon>
        <taxon>Solanales</taxon>
        <taxon>Solanaceae</taxon>
        <taxon>Solanoideae</taxon>
        <taxon>Solaneae</taxon>
        <taxon>Solanum</taxon>
    </lineage>
</organism>
<accession>A0AAF0QUV8</accession>
<reference evidence="2" key="1">
    <citation type="submission" date="2023-08" db="EMBL/GenBank/DDBJ databases">
        <title>A de novo genome assembly of Solanum verrucosum Schlechtendal, a Mexican diploid species geographically isolated from the other diploid A-genome species in potato relatives.</title>
        <authorList>
            <person name="Hosaka K."/>
        </authorList>
    </citation>
    <scope>NUCLEOTIDE SEQUENCE</scope>
    <source>
        <tissue evidence="2">Young leaves</tissue>
    </source>
</reference>
<dbReference type="GO" id="GO:0015074">
    <property type="term" value="P:DNA integration"/>
    <property type="evidence" value="ECO:0007669"/>
    <property type="project" value="InterPro"/>
</dbReference>
<evidence type="ECO:0000259" key="1">
    <source>
        <dbReference type="PROSITE" id="PS50994"/>
    </source>
</evidence>
<dbReference type="SUPFAM" id="SSF53098">
    <property type="entry name" value="Ribonuclease H-like"/>
    <property type="match status" value="1"/>
</dbReference>
<dbReference type="InterPro" id="IPR001584">
    <property type="entry name" value="Integrase_cat-core"/>
</dbReference>
<dbReference type="GO" id="GO:0003676">
    <property type="term" value="F:nucleic acid binding"/>
    <property type="evidence" value="ECO:0007669"/>
    <property type="project" value="InterPro"/>
</dbReference>
<protein>
    <recommendedName>
        <fullName evidence="1">Integrase catalytic domain-containing protein</fullName>
    </recommendedName>
</protein>
<name>A0AAF0QUV8_SOLVR</name>
<dbReference type="AlphaFoldDB" id="A0AAF0QUV8"/>
<evidence type="ECO:0000313" key="3">
    <source>
        <dbReference type="Proteomes" id="UP001234989"/>
    </source>
</evidence>
<keyword evidence="3" id="KW-1185">Reference proteome</keyword>
<dbReference type="Proteomes" id="UP001234989">
    <property type="component" value="Chromosome 5"/>
</dbReference>
<dbReference type="PANTHER" id="PTHR45835">
    <property type="entry name" value="YALI0A06105P"/>
    <property type="match status" value="1"/>
</dbReference>
<proteinExistence type="predicted"/>